<keyword evidence="5" id="KW-0119">Carbohydrate metabolism</keyword>
<gene>
    <name evidence="9" type="ORF">D0866_13664</name>
</gene>
<dbReference type="EC" id="1.14.99.56" evidence="5"/>
<feature type="region of interest" description="Disordered" evidence="6">
    <location>
        <begin position="270"/>
        <end position="469"/>
    </location>
</feature>
<comment type="domain">
    <text evidence="5">Has a modular structure: an endo-beta-1,4-glucanase catalytic module at the N-terminus, a linker rich in serines and threonines, and a C-terminal carbohydrate-binding module (CBM).</text>
</comment>
<evidence type="ECO:0000313" key="9">
    <source>
        <dbReference type="EMBL" id="RMY16470.1"/>
    </source>
</evidence>
<dbReference type="EMBL" id="QWIM01002254">
    <property type="protein sequence ID" value="RMY16470.1"/>
    <property type="molecule type" value="Genomic_DNA"/>
</dbReference>
<feature type="domain" description="Auxiliary Activity family 9 catalytic" evidence="8">
    <location>
        <begin position="21"/>
        <end position="129"/>
    </location>
</feature>
<evidence type="ECO:0000256" key="2">
    <source>
        <dbReference type="ARBA" id="ARBA00004613"/>
    </source>
</evidence>
<evidence type="ECO:0000256" key="6">
    <source>
        <dbReference type="SAM" id="MobiDB-lite"/>
    </source>
</evidence>
<feature type="chain" id="PRO_5018075843" description="AA9 family lytic polysaccharide monooxygenase" evidence="7">
    <location>
        <begin position="21"/>
        <end position="469"/>
    </location>
</feature>
<keyword evidence="5" id="KW-0624">Polysaccharide degradation</keyword>
<dbReference type="GO" id="GO:0008810">
    <property type="term" value="F:cellulase activity"/>
    <property type="evidence" value="ECO:0007669"/>
    <property type="project" value="UniProtKB-UniRule"/>
</dbReference>
<dbReference type="GO" id="GO:0005576">
    <property type="term" value="C:extracellular region"/>
    <property type="evidence" value="ECO:0007669"/>
    <property type="project" value="UniProtKB-SubCell"/>
</dbReference>
<organism evidence="9 10">
    <name type="scientific">Hortaea werneckii</name>
    <name type="common">Black yeast</name>
    <name type="synonym">Cladosporium werneckii</name>
    <dbReference type="NCBI Taxonomy" id="91943"/>
    <lineage>
        <taxon>Eukaryota</taxon>
        <taxon>Fungi</taxon>
        <taxon>Dikarya</taxon>
        <taxon>Ascomycota</taxon>
        <taxon>Pezizomycotina</taxon>
        <taxon>Dothideomycetes</taxon>
        <taxon>Dothideomycetidae</taxon>
        <taxon>Mycosphaerellales</taxon>
        <taxon>Teratosphaeriaceae</taxon>
        <taxon>Hortaea</taxon>
    </lineage>
</organism>
<dbReference type="PANTHER" id="PTHR33353">
    <property type="entry name" value="PUTATIVE (AFU_ORTHOLOGUE AFUA_1G12560)-RELATED"/>
    <property type="match status" value="1"/>
</dbReference>
<feature type="compositionally biased region" description="Polar residues" evidence="6">
    <location>
        <begin position="430"/>
        <end position="445"/>
    </location>
</feature>
<accession>A0A3M6ZMY3</accession>
<comment type="subcellular location">
    <subcellularLocation>
        <location evidence="2 5">Secreted</location>
    </subcellularLocation>
</comment>
<dbReference type="Proteomes" id="UP000276864">
    <property type="component" value="Unassembled WGS sequence"/>
</dbReference>
<dbReference type="Gene3D" id="2.70.50.70">
    <property type="match status" value="1"/>
</dbReference>
<evidence type="ECO:0000256" key="3">
    <source>
        <dbReference type="ARBA" id="ARBA00022525"/>
    </source>
</evidence>
<evidence type="ECO:0000256" key="4">
    <source>
        <dbReference type="ARBA" id="ARBA00023157"/>
    </source>
</evidence>
<feature type="compositionally biased region" description="Low complexity" evidence="6">
    <location>
        <begin position="285"/>
        <end position="367"/>
    </location>
</feature>
<evidence type="ECO:0000259" key="8">
    <source>
        <dbReference type="Pfam" id="PF03443"/>
    </source>
</evidence>
<keyword evidence="5" id="KW-0136">Cellulose degradation</keyword>
<keyword evidence="3 5" id="KW-0964">Secreted</keyword>
<dbReference type="InterPro" id="IPR005103">
    <property type="entry name" value="AA9_LPMO"/>
</dbReference>
<comment type="caution">
    <text evidence="9">The sequence shown here is derived from an EMBL/GenBank/DDBJ whole genome shotgun (WGS) entry which is preliminary data.</text>
</comment>
<sequence>MFTNMKYTGHLLALASLASAHYTFSNIAVNGEVQGSDWTYIREHTRGYMPTKGQEILENDFRCQPGGDSGANTQVLTVNAGDEVDFQGAFGMTSIEHPGPAQVYFSKAPGDDVQSYVGQAFFFQRSKGLADDFLGRRWRLVQGQGSSSLFVAGGWRRPHEGRMVHLERPSLDQRSRIYVKIAGEDGIKFEVPSNIPSGQYLVRVEHIPLHGAQGSPDGAEYYYSCGQLEVTGSSGEIPAETGQIPGMIQPDDEAVIFNIWTGATEYSPFPGTPLIEGGTQWGTADGTSDAVTGGSDGGSTSQAQSTSTSTSSSGDGSAADTSYSASQESSAAESTYGSESATSSSASQESSAATDSYGSGSEASYGAPQASAPATGSYGSESAPSYSAPATSSAAPYTPSSTAPAGSSYEAPPNSYEAPPSPPATTEPSWSGSPDNGGSWCSQGNDQGGFWKGAWGSPAGRARRAVKSL</sequence>
<feature type="compositionally biased region" description="Low complexity" evidence="6">
    <location>
        <begin position="376"/>
        <end position="418"/>
    </location>
</feature>
<feature type="signal peptide" evidence="7">
    <location>
        <begin position="1"/>
        <end position="20"/>
    </location>
</feature>
<comment type="cofactor">
    <cofactor evidence="1">
        <name>Cu(2+)</name>
        <dbReference type="ChEBI" id="CHEBI:29036"/>
    </cofactor>
</comment>
<reference evidence="9 10" key="1">
    <citation type="journal article" date="2018" name="BMC Genomics">
        <title>Genomic evidence for intraspecific hybridization in a clonal and extremely halotolerant yeast.</title>
        <authorList>
            <person name="Gostincar C."/>
            <person name="Stajich J.E."/>
            <person name="Zupancic J."/>
            <person name="Zalar P."/>
            <person name="Gunde-Cimerman N."/>
        </authorList>
    </citation>
    <scope>NUCLEOTIDE SEQUENCE [LARGE SCALE GENOMIC DNA]</scope>
    <source>
        <strain evidence="9 10">EXF-6651</strain>
    </source>
</reference>
<dbReference type="GO" id="GO:0030248">
    <property type="term" value="F:cellulose binding"/>
    <property type="evidence" value="ECO:0007669"/>
    <property type="project" value="UniProtKB-UniRule"/>
</dbReference>
<evidence type="ECO:0000313" key="10">
    <source>
        <dbReference type="Proteomes" id="UP000276864"/>
    </source>
</evidence>
<keyword evidence="7" id="KW-0732">Signal</keyword>
<evidence type="ECO:0000256" key="7">
    <source>
        <dbReference type="SAM" id="SignalP"/>
    </source>
</evidence>
<protein>
    <recommendedName>
        <fullName evidence="5">AA9 family lytic polysaccharide monooxygenase</fullName>
        <ecNumber evidence="5">1.14.99.56</ecNumber>
    </recommendedName>
    <alternativeName>
        <fullName evidence="5">Endo-beta-1,4-glucanase</fullName>
    </alternativeName>
    <alternativeName>
        <fullName evidence="5">Glycosyl hydrolase 61 family protein</fullName>
    </alternativeName>
</protein>
<keyword evidence="4 5" id="KW-1015">Disulfide bond</keyword>
<feature type="domain" description="Auxiliary Activity family 9 catalytic" evidence="8">
    <location>
        <begin position="184"/>
        <end position="263"/>
    </location>
</feature>
<dbReference type="AlphaFoldDB" id="A0A3M6ZMY3"/>
<dbReference type="Pfam" id="PF03443">
    <property type="entry name" value="AA9"/>
    <property type="match status" value="2"/>
</dbReference>
<evidence type="ECO:0000256" key="5">
    <source>
        <dbReference type="RuleBase" id="RU368122"/>
    </source>
</evidence>
<dbReference type="InterPro" id="IPR049892">
    <property type="entry name" value="AA9"/>
</dbReference>
<proteinExistence type="predicted"/>
<name>A0A3M6ZMY3_HORWE</name>
<comment type="catalytic activity">
    <reaction evidence="5">
        <text>[(1-&gt;4)-beta-D-glucosyl]n+m + reduced acceptor + O2 = 4-dehydro-beta-D-glucosyl-[(1-&gt;4)-beta-D-glucosyl]n-1 + [(1-&gt;4)-beta-D-glucosyl]m + acceptor + H2O.</text>
        <dbReference type="EC" id="1.14.99.56"/>
    </reaction>
</comment>
<dbReference type="GO" id="GO:0030245">
    <property type="term" value="P:cellulose catabolic process"/>
    <property type="evidence" value="ECO:0007669"/>
    <property type="project" value="UniProtKB-UniRule"/>
</dbReference>
<comment type="function">
    <text evidence="5">Lytic polysaccharide monooxygenase (LMPO) that depolymerizes crystalline and amorphous polysaccharides via the oxidation of scissile alpha- or beta-(1-4)-glycosidic bonds, yielding C1 and/or C4 oxidation products. Catalysis by LPMOs requires the reduction of the active-site copper from Cu(II) to Cu(I) by a reducing agent and H(2)O(2) or O(2) as a cosubstrate.</text>
</comment>
<dbReference type="PANTHER" id="PTHR33353:SF2">
    <property type="entry name" value="ENDO-BETA-1,4-GLUCANASE D"/>
    <property type="match status" value="1"/>
</dbReference>
<evidence type="ECO:0000256" key="1">
    <source>
        <dbReference type="ARBA" id="ARBA00001973"/>
    </source>
</evidence>